<comment type="caution">
    <text evidence="1">The sequence shown here is derived from an EMBL/GenBank/DDBJ whole genome shotgun (WGS) entry which is preliminary data.</text>
</comment>
<dbReference type="GeneID" id="82535483"/>
<reference evidence="1 2" key="1">
    <citation type="submission" date="2018-04" db="EMBL/GenBank/DDBJ databases">
        <title>Novel Campyloabacter and Helicobacter Species and Strains.</title>
        <authorList>
            <person name="Mannion A.J."/>
            <person name="Shen Z."/>
            <person name="Fox J.G."/>
        </authorList>
    </citation>
    <scope>NUCLEOTIDE SEQUENCE [LARGE SCALE GENOMIC DNA]</scope>
    <source>
        <strain evidence="1 2">MIT 99-5101</strain>
    </source>
</reference>
<dbReference type="EMBL" id="NXLS01000003">
    <property type="protein sequence ID" value="RDU63329.1"/>
    <property type="molecule type" value="Genomic_DNA"/>
</dbReference>
<protein>
    <submittedName>
        <fullName evidence="1">Uncharacterized protein</fullName>
    </submittedName>
</protein>
<dbReference type="AlphaFoldDB" id="A0A3D8IDT7"/>
<dbReference type="Proteomes" id="UP000256650">
    <property type="component" value="Unassembled WGS sequence"/>
</dbReference>
<evidence type="ECO:0000313" key="1">
    <source>
        <dbReference type="EMBL" id="RDU63329.1"/>
    </source>
</evidence>
<proteinExistence type="predicted"/>
<dbReference type="RefSeq" id="WP_115551357.1">
    <property type="nucleotide sequence ID" value="NZ_CAONBV010000005.1"/>
</dbReference>
<dbReference type="OrthoDB" id="5352861at2"/>
<evidence type="ECO:0000313" key="2">
    <source>
        <dbReference type="Proteomes" id="UP000256650"/>
    </source>
</evidence>
<organism evidence="1 2">
    <name type="scientific">Helicobacter ganmani</name>
    <dbReference type="NCBI Taxonomy" id="60246"/>
    <lineage>
        <taxon>Bacteria</taxon>
        <taxon>Pseudomonadati</taxon>
        <taxon>Campylobacterota</taxon>
        <taxon>Epsilonproteobacteria</taxon>
        <taxon>Campylobacterales</taxon>
        <taxon>Helicobacteraceae</taxon>
        <taxon>Helicobacter</taxon>
    </lineage>
</organism>
<sequence>MFVNGAGSIVSSKVYLAANARTQATLMNEESQDLQLKPQEREIKESIKSKLVGDSNYQLVLFDDPTSGERVSALISKENMERLQEKFNKKDFFAREDGNMRLSGKAEAYVSGWYAEIMGNVGGAKADLNQDGKFSEKERELLRDGYSFELSQSQSFGNPISVLLVEGNTKSDDTEVRTIEDLLDNFISQDKDLNGKISVQEHFEVTRGSLYSALKGILESQENPLAEMVAQSQEASLTTPNKEELDVSAMEEAMRLLAKIKQSGNLNALSPEEQALVRQYFAGEVEQIKQQSQDADMINQHLDSKIRDFVEQMGSSESLILSTKA</sequence>
<gene>
    <name evidence="1" type="ORF">CQA43_04185</name>
</gene>
<keyword evidence="2" id="KW-1185">Reference proteome</keyword>
<name>A0A3D8IDT7_9HELI</name>
<accession>A0A3D8IDT7</accession>